<dbReference type="HOGENOM" id="CLU_1588544_0_0_1"/>
<protein>
    <submittedName>
        <fullName evidence="2">Uncharacterized protein</fullName>
    </submittedName>
</protein>
<reference evidence="2" key="2">
    <citation type="submission" date="2015-02" db="UniProtKB">
        <authorList>
            <consortium name="EnsemblMetazoa"/>
        </authorList>
    </citation>
    <scope>IDENTIFICATION</scope>
</reference>
<dbReference type="EMBL" id="JH431865">
    <property type="status" value="NOT_ANNOTATED_CDS"/>
    <property type="molecule type" value="Genomic_DNA"/>
</dbReference>
<sequence>MKEIRNLFFVFLILTIGICCGEDLDVSINVEIDQTLASYWIKTLQEAYNQFLSFFIDLANNTTALELKTVRDFKNAATVCFNAVKGKKHNKIGDLEKTVNEVTYALTKAIKSGKRAIQDLNSTPEKKLHKKLSSVMAKLKAALYLTITLITPIKNQSKTNITDSETPE</sequence>
<feature type="signal peptide" evidence="1">
    <location>
        <begin position="1"/>
        <end position="21"/>
    </location>
</feature>
<evidence type="ECO:0000256" key="1">
    <source>
        <dbReference type="SAM" id="SignalP"/>
    </source>
</evidence>
<proteinExistence type="predicted"/>
<dbReference type="Proteomes" id="UP000014500">
    <property type="component" value="Unassembled WGS sequence"/>
</dbReference>
<accession>T1J5J8</accession>
<dbReference type="EnsemblMetazoa" id="SMAR008900-RA">
    <property type="protein sequence ID" value="SMAR008900-PA"/>
    <property type="gene ID" value="SMAR008900"/>
</dbReference>
<feature type="chain" id="PRO_5004590207" evidence="1">
    <location>
        <begin position="22"/>
        <end position="168"/>
    </location>
</feature>
<evidence type="ECO:0000313" key="3">
    <source>
        <dbReference type="Proteomes" id="UP000014500"/>
    </source>
</evidence>
<name>T1J5J8_STRMM</name>
<reference evidence="3" key="1">
    <citation type="submission" date="2011-05" db="EMBL/GenBank/DDBJ databases">
        <authorList>
            <person name="Richards S.R."/>
            <person name="Qu J."/>
            <person name="Jiang H."/>
            <person name="Jhangiani S.N."/>
            <person name="Agravi P."/>
            <person name="Goodspeed R."/>
            <person name="Gross S."/>
            <person name="Mandapat C."/>
            <person name="Jackson L."/>
            <person name="Mathew T."/>
            <person name="Pu L."/>
            <person name="Thornton R."/>
            <person name="Saada N."/>
            <person name="Wilczek-Boney K.B."/>
            <person name="Lee S."/>
            <person name="Kovar C."/>
            <person name="Wu Y."/>
            <person name="Scherer S.E."/>
            <person name="Worley K.C."/>
            <person name="Muzny D.M."/>
            <person name="Gibbs R."/>
        </authorList>
    </citation>
    <scope>NUCLEOTIDE SEQUENCE</scope>
    <source>
        <strain evidence="3">Brora</strain>
    </source>
</reference>
<keyword evidence="1" id="KW-0732">Signal</keyword>
<dbReference type="PhylomeDB" id="T1J5J8"/>
<organism evidence="2 3">
    <name type="scientific">Strigamia maritima</name>
    <name type="common">European centipede</name>
    <name type="synonym">Geophilus maritimus</name>
    <dbReference type="NCBI Taxonomy" id="126957"/>
    <lineage>
        <taxon>Eukaryota</taxon>
        <taxon>Metazoa</taxon>
        <taxon>Ecdysozoa</taxon>
        <taxon>Arthropoda</taxon>
        <taxon>Myriapoda</taxon>
        <taxon>Chilopoda</taxon>
        <taxon>Pleurostigmophora</taxon>
        <taxon>Geophilomorpha</taxon>
        <taxon>Linotaeniidae</taxon>
        <taxon>Strigamia</taxon>
    </lineage>
</organism>
<evidence type="ECO:0000313" key="2">
    <source>
        <dbReference type="EnsemblMetazoa" id="SMAR008900-PA"/>
    </source>
</evidence>
<dbReference type="AlphaFoldDB" id="T1J5J8"/>
<keyword evidence="3" id="KW-1185">Reference proteome</keyword>